<dbReference type="GO" id="GO:0015562">
    <property type="term" value="F:efflux transmembrane transporter activity"/>
    <property type="evidence" value="ECO:0007669"/>
    <property type="project" value="InterPro"/>
</dbReference>
<dbReference type="InterPro" id="IPR003423">
    <property type="entry name" value="OMP_efflux"/>
</dbReference>
<dbReference type="InterPro" id="IPR051906">
    <property type="entry name" value="TolC-like"/>
</dbReference>
<comment type="similarity">
    <text evidence="2">Belongs to the outer membrane factor (OMF) (TC 1.B.17) family.</text>
</comment>
<keyword evidence="11" id="KW-1185">Reference proteome</keyword>
<dbReference type="EMBL" id="SORI01000026">
    <property type="protein sequence ID" value="TDY54991.1"/>
    <property type="molecule type" value="Genomic_DNA"/>
</dbReference>
<evidence type="ECO:0000256" key="4">
    <source>
        <dbReference type="ARBA" id="ARBA00022452"/>
    </source>
</evidence>
<feature type="chain" id="PRO_5020597456" evidence="9">
    <location>
        <begin position="22"/>
        <end position="444"/>
    </location>
</feature>
<proteinExistence type="inferred from homology"/>
<evidence type="ECO:0000256" key="1">
    <source>
        <dbReference type="ARBA" id="ARBA00004442"/>
    </source>
</evidence>
<evidence type="ECO:0000256" key="8">
    <source>
        <dbReference type="SAM" id="Coils"/>
    </source>
</evidence>
<dbReference type="Gene3D" id="1.20.1600.10">
    <property type="entry name" value="Outer membrane efflux proteins (OEP)"/>
    <property type="match status" value="1"/>
</dbReference>
<dbReference type="OrthoDB" id="6395775at2"/>
<keyword evidence="9" id="KW-0732">Signal</keyword>
<keyword evidence="4" id="KW-1134">Transmembrane beta strand</keyword>
<accession>A0A4R8M4S3</accession>
<dbReference type="PANTHER" id="PTHR30026">
    <property type="entry name" value="OUTER MEMBRANE PROTEIN TOLC"/>
    <property type="match status" value="1"/>
</dbReference>
<gene>
    <name evidence="10" type="ORF">C8D99_12614</name>
</gene>
<dbReference type="RefSeq" id="WP_133959040.1">
    <property type="nucleotide sequence ID" value="NZ_SORI01000026.1"/>
</dbReference>
<dbReference type="SUPFAM" id="SSF56954">
    <property type="entry name" value="Outer membrane efflux proteins (OEP)"/>
    <property type="match status" value="1"/>
</dbReference>
<name>A0A4R8M4S3_9BACT</name>
<dbReference type="PANTHER" id="PTHR30026:SF20">
    <property type="entry name" value="OUTER MEMBRANE PROTEIN TOLC"/>
    <property type="match status" value="1"/>
</dbReference>
<protein>
    <submittedName>
        <fullName evidence="10">Outer membrane protein TolC</fullName>
    </submittedName>
</protein>
<dbReference type="Pfam" id="PF02321">
    <property type="entry name" value="OEP"/>
    <property type="match status" value="2"/>
</dbReference>
<organism evidence="10 11">
    <name type="scientific">Aminivibrio pyruvatiphilus</name>
    <dbReference type="NCBI Taxonomy" id="1005740"/>
    <lineage>
        <taxon>Bacteria</taxon>
        <taxon>Thermotogati</taxon>
        <taxon>Synergistota</taxon>
        <taxon>Synergistia</taxon>
        <taxon>Synergistales</taxon>
        <taxon>Aminobacteriaceae</taxon>
        <taxon>Aminivibrio</taxon>
    </lineage>
</organism>
<evidence type="ECO:0000256" key="6">
    <source>
        <dbReference type="ARBA" id="ARBA00023136"/>
    </source>
</evidence>
<evidence type="ECO:0000313" key="11">
    <source>
        <dbReference type="Proteomes" id="UP000295066"/>
    </source>
</evidence>
<keyword evidence="6" id="KW-0472">Membrane</keyword>
<comment type="subcellular location">
    <subcellularLocation>
        <location evidence="1">Cell outer membrane</location>
    </subcellularLocation>
</comment>
<dbReference type="GO" id="GO:0009279">
    <property type="term" value="C:cell outer membrane"/>
    <property type="evidence" value="ECO:0007669"/>
    <property type="project" value="UniProtKB-SubCell"/>
</dbReference>
<dbReference type="GO" id="GO:1990281">
    <property type="term" value="C:efflux pump complex"/>
    <property type="evidence" value="ECO:0007669"/>
    <property type="project" value="TreeGrafter"/>
</dbReference>
<reference evidence="10 11" key="1">
    <citation type="submission" date="2019-03" db="EMBL/GenBank/DDBJ databases">
        <title>Genomic Encyclopedia of Type Strains, Phase IV (KMG-IV): sequencing the most valuable type-strain genomes for metagenomic binning, comparative biology and taxonomic classification.</title>
        <authorList>
            <person name="Goeker M."/>
        </authorList>
    </citation>
    <scope>NUCLEOTIDE SEQUENCE [LARGE SCALE GENOMIC DNA]</scope>
    <source>
        <strain evidence="10 11">DSM 25964</strain>
    </source>
</reference>
<evidence type="ECO:0000256" key="5">
    <source>
        <dbReference type="ARBA" id="ARBA00022692"/>
    </source>
</evidence>
<evidence type="ECO:0000256" key="3">
    <source>
        <dbReference type="ARBA" id="ARBA00022448"/>
    </source>
</evidence>
<comment type="caution">
    <text evidence="10">The sequence shown here is derived from an EMBL/GenBank/DDBJ whole genome shotgun (WGS) entry which is preliminary data.</text>
</comment>
<evidence type="ECO:0000256" key="2">
    <source>
        <dbReference type="ARBA" id="ARBA00007613"/>
    </source>
</evidence>
<feature type="coiled-coil region" evidence="8">
    <location>
        <begin position="326"/>
        <end position="360"/>
    </location>
</feature>
<keyword evidence="5" id="KW-0812">Transmembrane</keyword>
<evidence type="ECO:0000313" key="10">
    <source>
        <dbReference type="EMBL" id="TDY54991.1"/>
    </source>
</evidence>
<keyword evidence="3" id="KW-0813">Transport</keyword>
<dbReference type="Proteomes" id="UP000295066">
    <property type="component" value="Unassembled WGS sequence"/>
</dbReference>
<keyword evidence="7" id="KW-0998">Cell outer membrane</keyword>
<sequence length="444" mass="48413">MNRRILSLLCLLLLVLMQGQAAHGAEPLSLEKALSLAAVNNPVLAAGRQRIAQARERIHQAGAPALPQLGVSLLYQTAEKDPFHPVFIGGQQVGYAQAGFRTTWKAALTLSQLIYSGGAVRYSVDSRRLALEGVEAAEKRTAQGVEWAVTSAWYDLRRSVGRLSVAEETLSLAKEHLRQVQALFRNGVVAKNDVLRVEVSVAEAELGRIRAMNAVDVAWHGLSRAVGTSLRPAFTLPAEDALGDFSPLPSDPVAEGLASRPEMRALDRAMHSALFAAKAARASGGPRVVLFGEIYRADETFFPSKMDDWKITLQASWTFFDGGESSSRAREAKAAAEELLHQAEDLKRQIELEISVARTNFESSLRRIEVGKAMVAAAEEDYRMALKRYVAQVGTNIDVLDASVALANARNQLVEGLYDSKKARVEIDWAMGSTGKAFFQEAEE</sequence>
<evidence type="ECO:0000256" key="9">
    <source>
        <dbReference type="SAM" id="SignalP"/>
    </source>
</evidence>
<dbReference type="GO" id="GO:0015288">
    <property type="term" value="F:porin activity"/>
    <property type="evidence" value="ECO:0007669"/>
    <property type="project" value="TreeGrafter"/>
</dbReference>
<evidence type="ECO:0000256" key="7">
    <source>
        <dbReference type="ARBA" id="ARBA00023237"/>
    </source>
</evidence>
<dbReference type="AlphaFoldDB" id="A0A4R8M4S3"/>
<feature type="signal peptide" evidence="9">
    <location>
        <begin position="1"/>
        <end position="21"/>
    </location>
</feature>
<keyword evidence="8" id="KW-0175">Coiled coil</keyword>